<dbReference type="Pfam" id="PF22936">
    <property type="entry name" value="Pol_BBD"/>
    <property type="match status" value="1"/>
</dbReference>
<dbReference type="InterPro" id="IPR054722">
    <property type="entry name" value="PolX-like_BBD"/>
</dbReference>
<keyword evidence="5" id="KW-1185">Reference proteome</keyword>
<dbReference type="Pfam" id="PF14244">
    <property type="entry name" value="Retrotran_gag_3"/>
    <property type="match status" value="1"/>
</dbReference>
<dbReference type="PANTHER" id="PTHR37610">
    <property type="entry name" value="CCHC-TYPE DOMAIN-CONTAINING PROTEIN"/>
    <property type="match status" value="1"/>
</dbReference>
<reference evidence="4 5" key="1">
    <citation type="submission" date="2024-04" db="EMBL/GenBank/DDBJ databases">
        <title>Genome assembly C_amara_ONT_v2.</title>
        <authorList>
            <person name="Yant L."/>
            <person name="Moore C."/>
            <person name="Slenker M."/>
        </authorList>
    </citation>
    <scope>NUCLEOTIDE SEQUENCE [LARGE SCALE GENOMIC DNA]</scope>
    <source>
        <tissue evidence="4">Leaf</tissue>
    </source>
</reference>
<evidence type="ECO:0000259" key="3">
    <source>
        <dbReference type="PROSITE" id="PS50158"/>
    </source>
</evidence>
<proteinExistence type="predicted"/>
<dbReference type="PANTHER" id="PTHR37610:SF101">
    <property type="entry name" value="(RAPE) HYPOTHETICAL PROTEIN"/>
    <property type="match status" value="1"/>
</dbReference>
<evidence type="ECO:0000256" key="1">
    <source>
        <dbReference type="PROSITE-ProRule" id="PRU00047"/>
    </source>
</evidence>
<keyword evidence="1" id="KW-0863">Zinc-finger</keyword>
<dbReference type="InterPro" id="IPR001878">
    <property type="entry name" value="Znf_CCHC"/>
</dbReference>
<gene>
    <name evidence="4" type="ORF">V5N11_004448</name>
</gene>
<sequence>MMTEKTESSKTATETVVLTRRTISPYDLSPSDNPGCVISQPLLRGSNYDEWSANIRLALMARKKFGFVDGTIPKPDENSADLEDWRCNNALVVSWIKLTVESSLRTTLHSVDVSRDLWEHIQKRFSVKSGAKIGRIKAELATARQNGKSVEAYFGYMTQLWTTFNDYRRPKTCRCGLCTCNLGTEIAKEREEDRVYKFVRGLDDSYGQLRSALISRVPFPSLDDVYLALTQEEDSRLAVVPHDNRTDGVSFAAQSMPRPRNPVNDKTRLVTGVCKSCGRTGHTAEQCFRTIGYPPWWGDRPRNRDSPAPNPRNRASSSAHAAVTTNQGTTHTANAVINGEDRVGLVGLSDAKWKGLIKMLEERKLDGEPRLSGNSFSESWIYDTGASNHMTGSVKYLDKISVMAPVLIKLPDGRFSVAKQKGCVKLGAQLVLQNVFYVDGPHHEDPDWSG</sequence>
<feature type="domain" description="CCHC-type" evidence="3">
    <location>
        <begin position="274"/>
        <end position="287"/>
    </location>
</feature>
<dbReference type="Proteomes" id="UP001558713">
    <property type="component" value="Unassembled WGS sequence"/>
</dbReference>
<feature type="compositionally biased region" description="Polar residues" evidence="2">
    <location>
        <begin position="313"/>
        <end position="331"/>
    </location>
</feature>
<dbReference type="EMBL" id="JBANAX010000092">
    <property type="protein sequence ID" value="KAL1222697.1"/>
    <property type="molecule type" value="Genomic_DNA"/>
</dbReference>
<accession>A0ABD1BZQ3</accession>
<dbReference type="AlphaFoldDB" id="A0ABD1BZQ3"/>
<evidence type="ECO:0000313" key="4">
    <source>
        <dbReference type="EMBL" id="KAL1222697.1"/>
    </source>
</evidence>
<dbReference type="GO" id="GO:0008270">
    <property type="term" value="F:zinc ion binding"/>
    <property type="evidence" value="ECO:0007669"/>
    <property type="project" value="UniProtKB-KW"/>
</dbReference>
<evidence type="ECO:0000256" key="2">
    <source>
        <dbReference type="SAM" id="MobiDB-lite"/>
    </source>
</evidence>
<comment type="caution">
    <text evidence="4">The sequence shown here is derived from an EMBL/GenBank/DDBJ whole genome shotgun (WGS) entry which is preliminary data.</text>
</comment>
<keyword evidence="1" id="KW-0479">Metal-binding</keyword>
<evidence type="ECO:0000313" key="5">
    <source>
        <dbReference type="Proteomes" id="UP001558713"/>
    </source>
</evidence>
<name>A0ABD1BZQ3_CARAN</name>
<dbReference type="InterPro" id="IPR029472">
    <property type="entry name" value="Copia-like_N"/>
</dbReference>
<feature type="region of interest" description="Disordered" evidence="2">
    <location>
        <begin position="298"/>
        <end position="331"/>
    </location>
</feature>
<organism evidence="4 5">
    <name type="scientific">Cardamine amara subsp. amara</name>
    <dbReference type="NCBI Taxonomy" id="228776"/>
    <lineage>
        <taxon>Eukaryota</taxon>
        <taxon>Viridiplantae</taxon>
        <taxon>Streptophyta</taxon>
        <taxon>Embryophyta</taxon>
        <taxon>Tracheophyta</taxon>
        <taxon>Spermatophyta</taxon>
        <taxon>Magnoliopsida</taxon>
        <taxon>eudicotyledons</taxon>
        <taxon>Gunneridae</taxon>
        <taxon>Pentapetalae</taxon>
        <taxon>rosids</taxon>
        <taxon>malvids</taxon>
        <taxon>Brassicales</taxon>
        <taxon>Brassicaceae</taxon>
        <taxon>Cardamineae</taxon>
        <taxon>Cardamine</taxon>
    </lineage>
</organism>
<dbReference type="PROSITE" id="PS50158">
    <property type="entry name" value="ZF_CCHC"/>
    <property type="match status" value="1"/>
</dbReference>
<protein>
    <recommendedName>
        <fullName evidence="3">CCHC-type domain-containing protein</fullName>
    </recommendedName>
</protein>
<keyword evidence="1" id="KW-0862">Zinc</keyword>